<organism evidence="3 4">
    <name type="scientific">Alteromonas arenosi</name>
    <dbReference type="NCBI Taxonomy" id="3055817"/>
    <lineage>
        <taxon>Bacteria</taxon>
        <taxon>Pseudomonadati</taxon>
        <taxon>Pseudomonadota</taxon>
        <taxon>Gammaproteobacteria</taxon>
        <taxon>Alteromonadales</taxon>
        <taxon>Alteromonadaceae</taxon>
        <taxon>Alteromonas/Salinimonas group</taxon>
        <taxon>Alteromonas</taxon>
    </lineage>
</organism>
<accession>A0ABT7T1F3</accession>
<dbReference type="Proteomes" id="UP001234343">
    <property type="component" value="Unassembled WGS sequence"/>
</dbReference>
<feature type="compositionally biased region" description="Low complexity" evidence="1">
    <location>
        <begin position="131"/>
        <end position="180"/>
    </location>
</feature>
<reference evidence="3 4" key="1">
    <citation type="submission" date="2023-06" db="EMBL/GenBank/DDBJ databases">
        <title>Alteromonas sp. ASW11-36 isolated from intertidal sand.</title>
        <authorList>
            <person name="Li Y."/>
        </authorList>
    </citation>
    <scope>NUCLEOTIDE SEQUENCE [LARGE SCALE GENOMIC DNA]</scope>
    <source>
        <strain evidence="3 4">ASW11-36</strain>
    </source>
</reference>
<protein>
    <submittedName>
        <fullName evidence="3">Phasin family protein</fullName>
    </submittedName>
</protein>
<feature type="region of interest" description="Disordered" evidence="1">
    <location>
        <begin position="102"/>
        <end position="180"/>
    </location>
</feature>
<proteinExistence type="predicted"/>
<comment type="caution">
    <text evidence="3">The sequence shown here is derived from an EMBL/GenBank/DDBJ whole genome shotgun (WGS) entry which is preliminary data.</text>
</comment>
<sequence>MFGNFSEQFQQSAKPARSIVALNAKTIEALAKQQAAFVSGVLSDSVKLVNFAAKQQGLRGFIAAQSQYSESVRDRVTTATSGTLATLSAARDDISAIMSASLQHKSASNAPKTEAAAKPVSKPVSNPVGKPAPKTTAKAAAKPVAKPKSAAKPATKAKAPSKTATKAKTAKPKPAAKTAE</sequence>
<feature type="domain" description="Phasin" evidence="2">
    <location>
        <begin position="5"/>
        <end position="100"/>
    </location>
</feature>
<evidence type="ECO:0000313" key="3">
    <source>
        <dbReference type="EMBL" id="MDM7862285.1"/>
    </source>
</evidence>
<dbReference type="EMBL" id="JAUCBP010000013">
    <property type="protein sequence ID" value="MDM7862285.1"/>
    <property type="molecule type" value="Genomic_DNA"/>
</dbReference>
<dbReference type="Pfam" id="PF09361">
    <property type="entry name" value="Phasin_2"/>
    <property type="match status" value="1"/>
</dbReference>
<evidence type="ECO:0000313" key="4">
    <source>
        <dbReference type="Proteomes" id="UP001234343"/>
    </source>
</evidence>
<evidence type="ECO:0000256" key="1">
    <source>
        <dbReference type="SAM" id="MobiDB-lite"/>
    </source>
</evidence>
<name>A0ABT7T1F3_9ALTE</name>
<dbReference type="RefSeq" id="WP_289367187.1">
    <property type="nucleotide sequence ID" value="NZ_JAUCBP010000013.1"/>
</dbReference>
<dbReference type="InterPro" id="IPR018968">
    <property type="entry name" value="Phasin"/>
</dbReference>
<gene>
    <name evidence="3" type="ORF">QTP81_16885</name>
</gene>
<keyword evidence="4" id="KW-1185">Reference proteome</keyword>
<feature type="compositionally biased region" description="Polar residues" evidence="1">
    <location>
        <begin position="102"/>
        <end position="111"/>
    </location>
</feature>
<evidence type="ECO:0000259" key="2">
    <source>
        <dbReference type="Pfam" id="PF09361"/>
    </source>
</evidence>